<evidence type="ECO:0000313" key="2">
    <source>
        <dbReference type="Proteomes" id="UP000538147"/>
    </source>
</evidence>
<dbReference type="SUPFAM" id="SSF55874">
    <property type="entry name" value="ATPase domain of HSP90 chaperone/DNA topoisomerase II/histidine kinase"/>
    <property type="match status" value="1"/>
</dbReference>
<evidence type="ECO:0000313" key="1">
    <source>
        <dbReference type="EMBL" id="MBB6228582.1"/>
    </source>
</evidence>
<comment type="caution">
    <text evidence="1">The sequence shown here is derived from an EMBL/GenBank/DDBJ whole genome shotgun (WGS) entry which is preliminary data.</text>
</comment>
<dbReference type="AlphaFoldDB" id="A0A841LHB2"/>
<dbReference type="EMBL" id="JACIIV010000021">
    <property type="protein sequence ID" value="MBB6228582.1"/>
    <property type="molecule type" value="Genomic_DNA"/>
</dbReference>
<proteinExistence type="predicted"/>
<sequence>MTVHAINASVDPGLIGKVTRLFNQTEADIATELLQNARRAGATRVVVTTTQHSHHSATLTIADDGRGIEDPTKLLRLGASGWDKNTMRSEDPAGMGVFSLAGRRVRVTTRSTSSPGWSAIIEGADWTSGRDIEVHGCVRGNGTTFTVEISAGRIDDACKAIAASARYYPIEVELNGTVLERLDFLDGAETIAAFEGLRIGVFNTPDRYGVFRSSINFYGLTVEHKLPMVKEIDSDKIWCTKIDIVDCPELQLTLPARKEIVATRFLGDLDRAVEEAIYRAIAKRGQHRLAYEDWCRAKVLGFDLAPAAEGLTGFVAITADPALADYKERITRTGDDLVVIKTMGTADEQSLSRALAVSNTALSERLVRAEARLAGYDWYDRLACVDTLRFVIKQGSSIYVDTLCGDLLNLEHPAVDAIAAELSVNEQGLEQVYQLGTDMLLQTDDNWDLEDASIAVVRGFGSATCKLTPGILADYLDAAYFCHSDDRDCDSFDTQLRYWRSQSIILATSLLQGAEAATVASIEAAFHENLRWLIPADRVLRLEHGPSGTTIVLEPLDAADTAAPSV</sequence>
<dbReference type="InterPro" id="IPR036890">
    <property type="entry name" value="HATPase_C_sf"/>
</dbReference>
<gene>
    <name evidence="1" type="ORF">FHS79_002772</name>
</gene>
<organism evidence="1 2">
    <name type="scientific">Polymorphobacter multimanifer</name>
    <dbReference type="NCBI Taxonomy" id="1070431"/>
    <lineage>
        <taxon>Bacteria</taxon>
        <taxon>Pseudomonadati</taxon>
        <taxon>Pseudomonadota</taxon>
        <taxon>Alphaproteobacteria</taxon>
        <taxon>Sphingomonadales</taxon>
        <taxon>Sphingosinicellaceae</taxon>
        <taxon>Polymorphobacter</taxon>
    </lineage>
</organism>
<reference evidence="1 2" key="1">
    <citation type="submission" date="2020-08" db="EMBL/GenBank/DDBJ databases">
        <title>Genomic Encyclopedia of Type Strains, Phase IV (KMG-IV): sequencing the most valuable type-strain genomes for metagenomic binning, comparative biology and taxonomic classification.</title>
        <authorList>
            <person name="Goeker M."/>
        </authorList>
    </citation>
    <scope>NUCLEOTIDE SEQUENCE [LARGE SCALE GENOMIC DNA]</scope>
    <source>
        <strain evidence="1 2">DSM 102189</strain>
    </source>
</reference>
<protein>
    <recommendedName>
        <fullName evidence="3">ATP-binding protein</fullName>
    </recommendedName>
</protein>
<evidence type="ECO:0008006" key="3">
    <source>
        <dbReference type="Google" id="ProtNLM"/>
    </source>
</evidence>
<accession>A0A841LHB2</accession>
<dbReference type="Gene3D" id="3.30.565.10">
    <property type="entry name" value="Histidine kinase-like ATPase, C-terminal domain"/>
    <property type="match status" value="1"/>
</dbReference>
<dbReference type="Proteomes" id="UP000538147">
    <property type="component" value="Unassembled WGS sequence"/>
</dbReference>
<dbReference type="RefSeq" id="WP_184201189.1">
    <property type="nucleotide sequence ID" value="NZ_BMOX01000004.1"/>
</dbReference>
<keyword evidence="2" id="KW-1185">Reference proteome</keyword>
<name>A0A841LHB2_9SPHN</name>